<name>A0ABT1UL92_9GAMM</name>
<proteinExistence type="predicted"/>
<dbReference type="Proteomes" id="UP001524569">
    <property type="component" value="Unassembled WGS sequence"/>
</dbReference>
<reference evidence="1 2" key="1">
    <citation type="submission" date="2022-07" db="EMBL/GenBank/DDBJ databases">
        <title>Methylomonas rivi sp. nov., Methylomonas rosea sp. nov., Methylomonas aureus sp. nov. and Methylomonas subterranea sp. nov., four novel methanotrophs isolated from a freshwater creek and the deep terrestrial subsurface.</title>
        <authorList>
            <person name="Abin C."/>
            <person name="Sankaranarayanan K."/>
            <person name="Garner C."/>
            <person name="Sindelar R."/>
            <person name="Kotary K."/>
            <person name="Garner R."/>
            <person name="Barclay S."/>
            <person name="Lawson P."/>
            <person name="Krumholz L."/>
        </authorList>
    </citation>
    <scope>NUCLEOTIDE SEQUENCE [LARGE SCALE GENOMIC DNA]</scope>
    <source>
        <strain evidence="1 2">SURF-1</strain>
    </source>
</reference>
<evidence type="ECO:0000313" key="2">
    <source>
        <dbReference type="Proteomes" id="UP001524569"/>
    </source>
</evidence>
<gene>
    <name evidence="1" type="ORF">NP603_15935</name>
</gene>
<accession>A0ABT1UL92</accession>
<organism evidence="1 2">
    <name type="scientific">Methylomonas aurea</name>
    <dbReference type="NCBI Taxonomy" id="2952224"/>
    <lineage>
        <taxon>Bacteria</taxon>
        <taxon>Pseudomonadati</taxon>
        <taxon>Pseudomonadota</taxon>
        <taxon>Gammaproteobacteria</taxon>
        <taxon>Methylococcales</taxon>
        <taxon>Methylococcaceae</taxon>
        <taxon>Methylomonas</taxon>
    </lineage>
</organism>
<dbReference type="EMBL" id="JANIBM010000025">
    <property type="protein sequence ID" value="MCQ8182613.1"/>
    <property type="molecule type" value="Genomic_DNA"/>
</dbReference>
<comment type="caution">
    <text evidence="1">The sequence shown here is derived from an EMBL/GenBank/DDBJ whole genome shotgun (WGS) entry which is preliminary data.</text>
</comment>
<evidence type="ECO:0000313" key="1">
    <source>
        <dbReference type="EMBL" id="MCQ8182613.1"/>
    </source>
</evidence>
<protein>
    <submittedName>
        <fullName evidence="1">Uncharacterized protein</fullName>
    </submittedName>
</protein>
<dbReference type="RefSeq" id="WP_256611939.1">
    <property type="nucleotide sequence ID" value="NZ_JANIBM010000025.1"/>
</dbReference>
<keyword evidence="2" id="KW-1185">Reference proteome</keyword>
<sequence>MKIIFNKLGRYFLILTVVVLFIPLYVQANNQRFLAVVESISVPESDTIFFAKTDGYKKIDNGFVTSSGESLSVVILKVDVVKVFRGNIKPGEKHLICTWFYPGDPEFDFYYNGDGSEITVLGTQTPFTIQLPKLLDYFIGGFNRESVIRKGLKLPTKFIKDKSRIFKTFSKADDKIIRNACNEPDAWENLK</sequence>